<evidence type="ECO:0000313" key="1">
    <source>
        <dbReference type="EMBL" id="SFG19597.1"/>
    </source>
</evidence>
<sequence length="60" mass="7305">MFKIFETKSTEECLCDKYTHLMHKAYKLALTDKEESDRLNARAKSILRELRRMNYDKIDY</sequence>
<protein>
    <recommendedName>
        <fullName evidence="3">Lacal_2735 family protein</fullName>
    </recommendedName>
</protein>
<evidence type="ECO:0000313" key="2">
    <source>
        <dbReference type="Proteomes" id="UP000199116"/>
    </source>
</evidence>
<dbReference type="NCBIfam" id="NF033487">
    <property type="entry name" value="Lacal_2735_fam"/>
    <property type="match status" value="1"/>
</dbReference>
<name>A0A1I2Q010_9FLAO</name>
<dbReference type="Proteomes" id="UP000199116">
    <property type="component" value="Unassembled WGS sequence"/>
</dbReference>
<accession>A0A1I2Q010</accession>
<dbReference type="InterPro" id="IPR045493">
    <property type="entry name" value="DUF6435"/>
</dbReference>
<dbReference type="RefSeq" id="WP_075326145.1">
    <property type="nucleotide sequence ID" value="NZ_FOOH01000036.1"/>
</dbReference>
<proteinExistence type="predicted"/>
<dbReference type="EMBL" id="FOOH01000036">
    <property type="protein sequence ID" value="SFG19597.1"/>
    <property type="molecule type" value="Genomic_DNA"/>
</dbReference>
<reference evidence="2" key="1">
    <citation type="submission" date="2016-10" db="EMBL/GenBank/DDBJ databases">
        <authorList>
            <person name="Varghese N."/>
            <person name="Submissions S."/>
        </authorList>
    </citation>
    <scope>NUCLEOTIDE SEQUENCE [LARGE SCALE GENOMIC DNA]</scope>
    <source>
        <strain evidence="2">DSM 23515</strain>
    </source>
</reference>
<keyword evidence="2" id="KW-1185">Reference proteome</keyword>
<evidence type="ECO:0008006" key="3">
    <source>
        <dbReference type="Google" id="ProtNLM"/>
    </source>
</evidence>
<organism evidence="1 2">
    <name type="scientific">Salegentibacter agarivorans</name>
    <dbReference type="NCBI Taxonomy" id="345907"/>
    <lineage>
        <taxon>Bacteria</taxon>
        <taxon>Pseudomonadati</taxon>
        <taxon>Bacteroidota</taxon>
        <taxon>Flavobacteriia</taxon>
        <taxon>Flavobacteriales</taxon>
        <taxon>Flavobacteriaceae</taxon>
        <taxon>Salegentibacter</taxon>
    </lineage>
</organism>
<dbReference type="AlphaFoldDB" id="A0A1I2Q010"/>
<gene>
    <name evidence="1" type="ORF">SAMN04488033_13622</name>
</gene>